<sequence length="225" mass="25425">MMTKHESGDEVVEVEALHCAASEDLEKLDNHGVLGWLLVKIEMMKERFSKLLLREDLVAGMVFVPLWLSRFQLQISVVCSFFKMLVDMDPSEPNGSGNMSSEGAVFATCSSKLALLGHGQQQLVDYLLKNHGEKGIHEFCQRWRQATLGSLNRDEIAKGSTSVVEFDSDHENELKIIGYDSSKNQFKFYHIFRHEDNQDGKMCGRAEMGHVLVSLAMEWVGLELD</sequence>
<keyword evidence="2" id="KW-1185">Reference proteome</keyword>
<reference evidence="1 2" key="2">
    <citation type="journal article" date="2022" name="Mol. Ecol. Resour.">
        <title>The genomes of chicory, endive, great burdock and yacon provide insights into Asteraceae paleo-polyploidization history and plant inulin production.</title>
        <authorList>
            <person name="Fan W."/>
            <person name="Wang S."/>
            <person name="Wang H."/>
            <person name="Wang A."/>
            <person name="Jiang F."/>
            <person name="Liu H."/>
            <person name="Zhao H."/>
            <person name="Xu D."/>
            <person name="Zhang Y."/>
        </authorList>
    </citation>
    <scope>NUCLEOTIDE SEQUENCE [LARGE SCALE GENOMIC DNA]</scope>
    <source>
        <strain evidence="2">cv. Yunnan</strain>
        <tissue evidence="1">Leaves</tissue>
    </source>
</reference>
<evidence type="ECO:0000313" key="1">
    <source>
        <dbReference type="EMBL" id="KAI3775788.1"/>
    </source>
</evidence>
<evidence type="ECO:0000313" key="2">
    <source>
        <dbReference type="Proteomes" id="UP001056120"/>
    </source>
</evidence>
<accession>A0ACB9FYA7</accession>
<comment type="caution">
    <text evidence="1">The sequence shown here is derived from an EMBL/GenBank/DDBJ whole genome shotgun (WGS) entry which is preliminary data.</text>
</comment>
<dbReference type="EMBL" id="CM042032">
    <property type="protein sequence ID" value="KAI3775788.1"/>
    <property type="molecule type" value="Genomic_DNA"/>
</dbReference>
<organism evidence="1 2">
    <name type="scientific">Smallanthus sonchifolius</name>
    <dbReference type="NCBI Taxonomy" id="185202"/>
    <lineage>
        <taxon>Eukaryota</taxon>
        <taxon>Viridiplantae</taxon>
        <taxon>Streptophyta</taxon>
        <taxon>Embryophyta</taxon>
        <taxon>Tracheophyta</taxon>
        <taxon>Spermatophyta</taxon>
        <taxon>Magnoliopsida</taxon>
        <taxon>eudicotyledons</taxon>
        <taxon>Gunneridae</taxon>
        <taxon>Pentapetalae</taxon>
        <taxon>asterids</taxon>
        <taxon>campanulids</taxon>
        <taxon>Asterales</taxon>
        <taxon>Asteraceae</taxon>
        <taxon>Asteroideae</taxon>
        <taxon>Heliantheae alliance</taxon>
        <taxon>Millerieae</taxon>
        <taxon>Smallanthus</taxon>
    </lineage>
</organism>
<dbReference type="Proteomes" id="UP001056120">
    <property type="component" value="Linkage Group LG15"/>
</dbReference>
<reference evidence="2" key="1">
    <citation type="journal article" date="2022" name="Mol. Ecol. Resour.">
        <title>The genomes of chicory, endive, great burdock and yacon provide insights into Asteraceae palaeo-polyploidization history and plant inulin production.</title>
        <authorList>
            <person name="Fan W."/>
            <person name="Wang S."/>
            <person name="Wang H."/>
            <person name="Wang A."/>
            <person name="Jiang F."/>
            <person name="Liu H."/>
            <person name="Zhao H."/>
            <person name="Xu D."/>
            <person name="Zhang Y."/>
        </authorList>
    </citation>
    <scope>NUCLEOTIDE SEQUENCE [LARGE SCALE GENOMIC DNA]</scope>
    <source>
        <strain evidence="2">cv. Yunnan</strain>
    </source>
</reference>
<gene>
    <name evidence="1" type="ORF">L1987_45542</name>
</gene>
<protein>
    <submittedName>
        <fullName evidence="1">Uncharacterized protein</fullName>
    </submittedName>
</protein>
<name>A0ACB9FYA7_9ASTR</name>
<proteinExistence type="predicted"/>